<dbReference type="InterPro" id="IPR037066">
    <property type="entry name" value="Plug_dom_sf"/>
</dbReference>
<dbReference type="STRING" id="1280941.HY2_07235"/>
<gene>
    <name evidence="7" type="ORF">HY3_03070</name>
</gene>
<dbReference type="PANTHER" id="PTHR40980">
    <property type="entry name" value="PLUG DOMAIN-CONTAINING PROTEIN"/>
    <property type="match status" value="1"/>
</dbReference>
<dbReference type="SUPFAM" id="SSF56935">
    <property type="entry name" value="Porins"/>
    <property type="match status" value="1"/>
</dbReference>
<evidence type="ECO:0000256" key="3">
    <source>
        <dbReference type="ARBA" id="ARBA00023237"/>
    </source>
</evidence>
<evidence type="ECO:0000313" key="8">
    <source>
        <dbReference type="Proteomes" id="UP000249123"/>
    </source>
</evidence>
<name>A0A062TXE3_9PROT</name>
<keyword evidence="4" id="KW-0798">TonB box</keyword>
<comment type="subcellular location">
    <subcellularLocation>
        <location evidence="1 4">Cell outer membrane</location>
    </subcellularLocation>
</comment>
<dbReference type="EMBL" id="AWFB01000034">
    <property type="protein sequence ID" value="RAN32321.1"/>
    <property type="molecule type" value="Genomic_DNA"/>
</dbReference>
<dbReference type="PANTHER" id="PTHR40980:SF3">
    <property type="entry name" value="TONB-DEPENDENT RECEPTOR-LIKE BETA-BARREL DOMAIN-CONTAINING PROTEIN"/>
    <property type="match status" value="1"/>
</dbReference>
<keyword evidence="3" id="KW-0998">Cell outer membrane</keyword>
<dbReference type="RefSeq" id="WP_081814861.1">
    <property type="nucleotide sequence ID" value="NZ_AWFA01000003.1"/>
</dbReference>
<evidence type="ECO:0008006" key="9">
    <source>
        <dbReference type="Google" id="ProtNLM"/>
    </source>
</evidence>
<dbReference type="NCBIfam" id="TIGR01782">
    <property type="entry name" value="TonB-Xanth-Caul"/>
    <property type="match status" value="1"/>
</dbReference>
<evidence type="ECO:0000256" key="2">
    <source>
        <dbReference type="ARBA" id="ARBA00023136"/>
    </source>
</evidence>
<dbReference type="InterPro" id="IPR010104">
    <property type="entry name" value="TonB_rcpt_bac"/>
</dbReference>
<keyword evidence="2 4" id="KW-0472">Membrane</keyword>
<dbReference type="InterPro" id="IPR036942">
    <property type="entry name" value="Beta-barrel_TonB_sf"/>
</dbReference>
<organism evidence="7 8">
    <name type="scientific">Hyphomonas pacifica</name>
    <dbReference type="NCBI Taxonomy" id="1280941"/>
    <lineage>
        <taxon>Bacteria</taxon>
        <taxon>Pseudomonadati</taxon>
        <taxon>Pseudomonadota</taxon>
        <taxon>Alphaproteobacteria</taxon>
        <taxon>Hyphomonadales</taxon>
        <taxon>Hyphomonadaceae</taxon>
        <taxon>Hyphomonas</taxon>
    </lineage>
</organism>
<feature type="domain" description="TonB-dependent receptor plug" evidence="6">
    <location>
        <begin position="69"/>
        <end position="184"/>
    </location>
</feature>
<dbReference type="Proteomes" id="UP000249123">
    <property type="component" value="Unassembled WGS sequence"/>
</dbReference>
<evidence type="ECO:0000259" key="6">
    <source>
        <dbReference type="Pfam" id="PF07715"/>
    </source>
</evidence>
<evidence type="ECO:0000259" key="5">
    <source>
        <dbReference type="Pfam" id="PF00593"/>
    </source>
</evidence>
<evidence type="ECO:0000256" key="4">
    <source>
        <dbReference type="RuleBase" id="RU003357"/>
    </source>
</evidence>
<dbReference type="eggNOG" id="COG1629">
    <property type="taxonomic scope" value="Bacteria"/>
</dbReference>
<sequence>MTVSTDKVRAASARKKKWGTLLCSASAVSLLAALPMAAHAQEADEDTLTQETVVVQGIRGSLQRAMDIKRDASGVVDAISAEDIGKFPDTNLAESLQRITGVSIDRVNGEGAEITVRGFGPGFNLVTLNGRTMPTAEVRAIGQRGNYGAGGDRAFDFSNLASEGVSSLEVYKTGQAVLPSGGIGATVNIKTRRPLNLSENSLSLGAKILNDTSNENGDDFTPELSGVGNWTDKTGRFGVGLFASYSKRDSGAPTMQVNDWLVNDPATAGAFEDSSYVRSDGSTQITNAPKEGQLWAVPQDSRYDFSDITRERINGQLVLQFRPIDSLTLTGDYTFAQNEAEEQRYEQTNWFATPFDQVIFDNDGPVATAVFLQENNDGTKDIGFEQTYRATKDTLDSFGFNAEWEMNSDMRVILDAHSSTAESGGNNPLGHTATFVAIGAPVNLQHQVDFRNGYPIQDFTIDDSAKGNGNGTLDVGDLASQVARSSSSDMKHEVDEIDLRWVWEVDGSKLEVGGNYRDTTMTRKTLTSQQDLGSWGFSNPQDVEQFAPGLLEAFCMSCVFDDLPVGKADTAFKGDATKLYTALVNAYSQPIGPGDEPNAINETPGLDIVEEEIASVFAQFTMEGELLNMPARVTGGVRYEETKVNSTTEQAVPSNILWFSEDDFLVQQTGVLEDVTGEGKYDHILPNLDFQVNLTEDLLGRVSYSKTIGRVGYTNLFASTTANAPNRPTALGAQTTGSSQNPGLLPLESDNFDVALEWYYDDASYASVTWFNKDVANFTGTAVVDRNLFGLRDPSSGAPGSRSGDALNIIADVGVDESAPNLFALVALIDKNNGDLAAAQAEFEAALVNGALPQSYVDQLNATYDIVADANDPLLTFAVEQPINNREANIRGWEFALQHFFGDSGFGFAANYTVVEGDVDLDPGSNPNVNQFALVGLSDTANFTAIYEKYGFSARLAYNWRDTFLAAVNQTGDRSGVYVEDYGQFDLNVSYDINERTSVSFEGINLTGEDQRTYHRVPEQFYYAYELSPRYLLGVRYKF</sequence>
<evidence type="ECO:0000256" key="1">
    <source>
        <dbReference type="ARBA" id="ARBA00004442"/>
    </source>
</evidence>
<dbReference type="GO" id="GO:0009279">
    <property type="term" value="C:cell outer membrane"/>
    <property type="evidence" value="ECO:0007669"/>
    <property type="project" value="UniProtKB-SubCell"/>
</dbReference>
<dbReference type="Pfam" id="PF07715">
    <property type="entry name" value="Plug"/>
    <property type="match status" value="1"/>
</dbReference>
<comment type="caution">
    <text evidence="7">The sequence shown here is derived from an EMBL/GenBank/DDBJ whole genome shotgun (WGS) entry which is preliminary data.</text>
</comment>
<proteinExistence type="inferred from homology"/>
<dbReference type="Gene3D" id="2.40.170.20">
    <property type="entry name" value="TonB-dependent receptor, beta-barrel domain"/>
    <property type="match status" value="1"/>
</dbReference>
<dbReference type="Gene3D" id="2.170.130.10">
    <property type="entry name" value="TonB-dependent receptor, plug domain"/>
    <property type="match status" value="1"/>
</dbReference>
<dbReference type="OrthoDB" id="5476657at2"/>
<dbReference type="Pfam" id="PF00593">
    <property type="entry name" value="TonB_dep_Rec_b-barrel"/>
    <property type="match status" value="1"/>
</dbReference>
<reference evidence="7 8" key="1">
    <citation type="submission" date="2013-04" db="EMBL/GenBank/DDBJ databases">
        <title>Hyphomonas sp. T24B3 Genome Sequencing.</title>
        <authorList>
            <person name="Lai Q."/>
            <person name="Shao Z."/>
        </authorList>
    </citation>
    <scope>NUCLEOTIDE SEQUENCE [LARGE SCALE GENOMIC DNA]</scope>
    <source>
        <strain evidence="7 8">T24B3</strain>
    </source>
</reference>
<feature type="domain" description="TonB-dependent receptor-like beta-barrel" evidence="5">
    <location>
        <begin position="452"/>
        <end position="1006"/>
    </location>
</feature>
<dbReference type="InterPro" id="IPR000531">
    <property type="entry name" value="Beta-barrel_TonB"/>
</dbReference>
<comment type="similarity">
    <text evidence="4">Belongs to the TonB-dependent receptor family.</text>
</comment>
<keyword evidence="8" id="KW-1185">Reference proteome</keyword>
<accession>A0A062TXE3</accession>
<protein>
    <recommendedName>
        <fullName evidence="9">TonB-denpendent receptor</fullName>
    </recommendedName>
</protein>
<evidence type="ECO:0000313" key="7">
    <source>
        <dbReference type="EMBL" id="RAN32321.1"/>
    </source>
</evidence>
<dbReference type="InterPro" id="IPR012910">
    <property type="entry name" value="Plug_dom"/>
</dbReference>
<dbReference type="AlphaFoldDB" id="A0A062TXE3"/>